<protein>
    <submittedName>
        <fullName evidence="2">Lysophospholipase, alpha-beta hydrolase superfamily</fullName>
    </submittedName>
</protein>
<dbReference type="PANTHER" id="PTHR11614">
    <property type="entry name" value="PHOSPHOLIPASE-RELATED"/>
    <property type="match status" value="1"/>
</dbReference>
<evidence type="ECO:0000313" key="2">
    <source>
        <dbReference type="EMBL" id="SDE97274.1"/>
    </source>
</evidence>
<dbReference type="EMBL" id="FNBT01000001">
    <property type="protein sequence ID" value="SDE97274.1"/>
    <property type="molecule type" value="Genomic_DNA"/>
</dbReference>
<accession>A0A1G7HAF4</accession>
<dbReference type="STRING" id="1550231.SAMN05660662_0470"/>
<dbReference type="AlphaFoldDB" id="A0A1G7HAF4"/>
<feature type="domain" description="Serine aminopeptidase S33" evidence="1">
    <location>
        <begin position="25"/>
        <end position="251"/>
    </location>
</feature>
<keyword evidence="2" id="KW-0378">Hydrolase</keyword>
<dbReference type="PRINTS" id="PR00111">
    <property type="entry name" value="ABHYDROLASE"/>
</dbReference>
<dbReference type="InterPro" id="IPR000073">
    <property type="entry name" value="AB_hydrolase_1"/>
</dbReference>
<evidence type="ECO:0000313" key="3">
    <source>
        <dbReference type="Proteomes" id="UP000199406"/>
    </source>
</evidence>
<keyword evidence="3" id="KW-1185">Reference proteome</keyword>
<dbReference type="OrthoDB" id="9806902at2"/>
<dbReference type="RefSeq" id="WP_091763520.1">
    <property type="nucleotide sequence ID" value="NZ_FNBT01000001.1"/>
</dbReference>
<proteinExistence type="predicted"/>
<evidence type="ECO:0000259" key="1">
    <source>
        <dbReference type="Pfam" id="PF12146"/>
    </source>
</evidence>
<organism evidence="2 3">
    <name type="scientific">Blastococcus aurantiacus</name>
    <dbReference type="NCBI Taxonomy" id="1550231"/>
    <lineage>
        <taxon>Bacteria</taxon>
        <taxon>Bacillati</taxon>
        <taxon>Actinomycetota</taxon>
        <taxon>Actinomycetes</taxon>
        <taxon>Geodermatophilales</taxon>
        <taxon>Geodermatophilaceae</taxon>
        <taxon>Blastococcus</taxon>
    </lineage>
</organism>
<reference evidence="3" key="1">
    <citation type="submission" date="2016-10" db="EMBL/GenBank/DDBJ databases">
        <authorList>
            <person name="Varghese N."/>
            <person name="Submissions S."/>
        </authorList>
    </citation>
    <scope>NUCLEOTIDE SEQUENCE [LARGE SCALE GENOMIC DNA]</scope>
    <source>
        <strain evidence="3">DSM 44268</strain>
    </source>
</reference>
<dbReference type="InterPro" id="IPR051044">
    <property type="entry name" value="MAG_DAG_Lipase"/>
</dbReference>
<dbReference type="InterPro" id="IPR029058">
    <property type="entry name" value="AB_hydrolase_fold"/>
</dbReference>
<dbReference type="GO" id="GO:0016787">
    <property type="term" value="F:hydrolase activity"/>
    <property type="evidence" value="ECO:0007669"/>
    <property type="project" value="UniProtKB-KW"/>
</dbReference>
<dbReference type="SUPFAM" id="SSF53474">
    <property type="entry name" value="alpha/beta-Hydrolases"/>
    <property type="match status" value="1"/>
</dbReference>
<gene>
    <name evidence="2" type="ORF">SAMN05660662_0470</name>
</gene>
<dbReference type="InterPro" id="IPR022742">
    <property type="entry name" value="Hydrolase_4"/>
</dbReference>
<name>A0A1G7HAF4_9ACTN</name>
<dbReference type="Proteomes" id="UP000199406">
    <property type="component" value="Unassembled WGS sequence"/>
</dbReference>
<dbReference type="Gene3D" id="3.40.50.1820">
    <property type="entry name" value="alpha/beta hydrolase"/>
    <property type="match status" value="1"/>
</dbReference>
<sequence>MSAAREWTLDGHAGRLAGRTWGSDSPTHVILLAHGYGEHAGRYDHVAGALVDAGAVVHAVDHVGHGKSDGDRVVVTDFERVVDDLHLADEQARAQHPGLPVVLIGHSMGGLIAARYAQRYADSLAAVVLSGPLVGPWEAGPQLLALPEIPDVPLDIATLSRDPAVGRDYADDPLVWHGPFKRPTIEAIVRGTDAVQGGPSLGALPLMWAHGEADRLVPMERSRIGVEHLRGERYVEKIYPGAQHEIFNETNRDEVLADVVAFIREALRQ</sequence>
<dbReference type="Pfam" id="PF12146">
    <property type="entry name" value="Hydrolase_4"/>
    <property type="match status" value="1"/>
</dbReference>